<dbReference type="HOGENOM" id="CLU_099370_1_1_10"/>
<gene>
    <name evidence="4" type="ORF">BD94_0554</name>
</gene>
<dbReference type="AlphaFoldDB" id="A0A077EDP7"/>
<keyword evidence="2" id="KW-0378">Hydrolase</keyword>
<keyword evidence="3" id="KW-0443">Lipid metabolism</keyword>
<evidence type="ECO:0000256" key="2">
    <source>
        <dbReference type="ARBA" id="ARBA00022801"/>
    </source>
</evidence>
<evidence type="ECO:0000313" key="5">
    <source>
        <dbReference type="Proteomes" id="UP000028933"/>
    </source>
</evidence>
<protein>
    <submittedName>
        <fullName evidence="4">Acyl carrier protein phosphodiesterase</fullName>
    </submittedName>
</protein>
<dbReference type="PANTHER" id="PTHR38764:SF1">
    <property type="entry name" value="ACYL CARRIER PROTEIN PHOSPHODIESTERASE"/>
    <property type="match status" value="1"/>
</dbReference>
<organism evidence="4 5">
    <name type="scientific">Elizabethkingia anophelis NUHP1</name>
    <dbReference type="NCBI Taxonomy" id="1338011"/>
    <lineage>
        <taxon>Bacteria</taxon>
        <taxon>Pseudomonadati</taxon>
        <taxon>Bacteroidota</taxon>
        <taxon>Flavobacteriia</taxon>
        <taxon>Flavobacteriales</taxon>
        <taxon>Weeksellaceae</taxon>
        <taxon>Elizabethkingia</taxon>
    </lineage>
</organism>
<dbReference type="GO" id="GO:0008770">
    <property type="term" value="F:[acyl-carrier-protein] phosphodiesterase activity"/>
    <property type="evidence" value="ECO:0007669"/>
    <property type="project" value="InterPro"/>
</dbReference>
<evidence type="ECO:0000256" key="3">
    <source>
        <dbReference type="ARBA" id="ARBA00023098"/>
    </source>
</evidence>
<dbReference type="InterPro" id="IPR007431">
    <property type="entry name" value="ACP_PD"/>
</dbReference>
<dbReference type="PANTHER" id="PTHR38764">
    <property type="entry name" value="ACYL CARRIER PROTEIN PHOSPHODIESTERASE"/>
    <property type="match status" value="1"/>
</dbReference>
<dbReference type="STRING" id="1338011.BD94_0554"/>
<dbReference type="KEGG" id="eao:BD94_0554"/>
<dbReference type="RefSeq" id="WP_024564626.1">
    <property type="nucleotide sequence ID" value="NZ_CP007547.1"/>
</dbReference>
<dbReference type="eggNOG" id="COG3124">
    <property type="taxonomic scope" value="Bacteria"/>
</dbReference>
<evidence type="ECO:0000313" key="4">
    <source>
        <dbReference type="EMBL" id="AIL44329.1"/>
    </source>
</evidence>
<dbReference type="Proteomes" id="UP000028933">
    <property type="component" value="Chromosome"/>
</dbReference>
<proteinExistence type="predicted"/>
<keyword evidence="1" id="KW-0444">Lipid biosynthesis</keyword>
<accession>A0A077EDP7</accession>
<name>A0A077EDP7_9FLAO</name>
<dbReference type="Pfam" id="PF04336">
    <property type="entry name" value="ACP_PD"/>
    <property type="match status" value="1"/>
</dbReference>
<reference evidence="4" key="1">
    <citation type="journal article" date="2013" name="Lancet">
        <title>First case of E anophelis outbreak in an intensive-care unit.</title>
        <authorList>
            <person name="Teo J."/>
            <person name="Tan S.Y."/>
            <person name="Tay M."/>
            <person name="Ding Y."/>
            <person name="Kjelleberg S."/>
            <person name="Givskov M."/>
            <person name="Lin R.T."/>
            <person name="Yang L."/>
        </authorList>
    </citation>
    <scope>NUCLEOTIDE SEQUENCE [LARGE SCALE GENOMIC DNA]</scope>
    <source>
        <strain evidence="4">NUHP1</strain>
    </source>
</reference>
<dbReference type="EMBL" id="CP007547">
    <property type="protein sequence ID" value="AIL44329.1"/>
    <property type="molecule type" value="Genomic_DNA"/>
</dbReference>
<evidence type="ECO:0000256" key="1">
    <source>
        <dbReference type="ARBA" id="ARBA00022516"/>
    </source>
</evidence>
<sequence>MNLLAHSYLSFSDGQIVGNMIADYVRNADREKLPVEVQKGIIIHREIDTYTDQHIITHKAKKVFQPLVRLYSGAFVDVSMDYFLANDITIHDETDWKKHTKHVYNTLWNYEEILPEKFLHILPKMEADDWLFNYRYDWGIKYSLQNVLNKARYLEKDIPVFNSFMEEKDFLKECYDEFFPDLKNHIKNLKV</sequence>
<reference evidence="4" key="2">
    <citation type="journal article" date="2015" name="Genome Biol. Evol.">
        <title>Complete Genome Sequence and Transcriptomic Analysis of the Novel Pathogen Elizabethkingia anophelis in Response to Oxidative Stress.</title>
        <authorList>
            <person name="Li Y."/>
            <person name="Liu Y."/>
            <person name="Chew S.C."/>
            <person name="Tay M."/>
            <person name="Salido M.M."/>
            <person name="Teo J."/>
            <person name="Lauro F.M."/>
            <person name="Givskov M."/>
            <person name="Yang L."/>
        </authorList>
    </citation>
    <scope>NUCLEOTIDE SEQUENCE</scope>
    <source>
        <strain evidence="4">NUHP1</strain>
    </source>
</reference>
<dbReference type="GO" id="GO:0006633">
    <property type="term" value="P:fatty acid biosynthetic process"/>
    <property type="evidence" value="ECO:0007669"/>
    <property type="project" value="InterPro"/>
</dbReference>